<evidence type="ECO:0000313" key="3">
    <source>
        <dbReference type="Proteomes" id="UP001292094"/>
    </source>
</evidence>
<dbReference type="AlphaFoldDB" id="A0AAE1Q013"/>
<keyword evidence="3" id="KW-1185">Reference proteome</keyword>
<evidence type="ECO:0000313" key="2">
    <source>
        <dbReference type="EMBL" id="KAK4317865.1"/>
    </source>
</evidence>
<dbReference type="EMBL" id="JAWZYT010000885">
    <property type="protein sequence ID" value="KAK4317865.1"/>
    <property type="molecule type" value="Genomic_DNA"/>
</dbReference>
<gene>
    <name evidence="2" type="ORF">Pmani_011104</name>
</gene>
<name>A0AAE1Q013_9EUCA</name>
<evidence type="ECO:0000256" key="1">
    <source>
        <dbReference type="SAM" id="MobiDB-lite"/>
    </source>
</evidence>
<comment type="caution">
    <text evidence="2">The sequence shown here is derived from an EMBL/GenBank/DDBJ whole genome shotgun (WGS) entry which is preliminary data.</text>
</comment>
<feature type="region of interest" description="Disordered" evidence="1">
    <location>
        <begin position="1"/>
        <end position="90"/>
    </location>
</feature>
<reference evidence="2" key="1">
    <citation type="submission" date="2023-11" db="EMBL/GenBank/DDBJ databases">
        <title>Genome assemblies of two species of porcelain crab, Petrolisthes cinctipes and Petrolisthes manimaculis (Anomura: Porcellanidae).</title>
        <authorList>
            <person name="Angst P."/>
        </authorList>
    </citation>
    <scope>NUCLEOTIDE SEQUENCE</scope>
    <source>
        <strain evidence="2">PB745_02</strain>
        <tissue evidence="2">Gill</tissue>
    </source>
</reference>
<proteinExistence type="predicted"/>
<feature type="compositionally biased region" description="Polar residues" evidence="1">
    <location>
        <begin position="34"/>
        <end position="70"/>
    </location>
</feature>
<protein>
    <submittedName>
        <fullName evidence="2">Uncharacterized protein</fullName>
    </submittedName>
</protein>
<organism evidence="2 3">
    <name type="scientific">Petrolisthes manimaculis</name>
    <dbReference type="NCBI Taxonomy" id="1843537"/>
    <lineage>
        <taxon>Eukaryota</taxon>
        <taxon>Metazoa</taxon>
        <taxon>Ecdysozoa</taxon>
        <taxon>Arthropoda</taxon>
        <taxon>Crustacea</taxon>
        <taxon>Multicrustacea</taxon>
        <taxon>Malacostraca</taxon>
        <taxon>Eumalacostraca</taxon>
        <taxon>Eucarida</taxon>
        <taxon>Decapoda</taxon>
        <taxon>Pleocyemata</taxon>
        <taxon>Anomura</taxon>
        <taxon>Galatheoidea</taxon>
        <taxon>Porcellanidae</taxon>
        <taxon>Petrolisthes</taxon>
    </lineage>
</organism>
<dbReference type="Proteomes" id="UP001292094">
    <property type="component" value="Unassembled WGS sequence"/>
</dbReference>
<sequence>MDVKRNENVEGGNKNRNIVWDRNEEEEEEKHTSRATATPSPHSNTATPSPHSNTATPSPHSNTATGTRTACQGVLEDEEGDGGNLESLNA</sequence>
<accession>A0AAE1Q013</accession>